<accession>A0A6V7VMK2</accession>
<proteinExistence type="predicted"/>
<comment type="caution">
    <text evidence="1">The sequence shown here is derived from an EMBL/GenBank/DDBJ whole genome shotgun (WGS) entry which is preliminary data.</text>
</comment>
<gene>
    <name evidence="1" type="ORF">MENT_LOCUS27943</name>
</gene>
<dbReference type="AlphaFoldDB" id="A0A6V7VMK2"/>
<evidence type="ECO:0000313" key="2">
    <source>
        <dbReference type="Proteomes" id="UP000580250"/>
    </source>
</evidence>
<reference evidence="1 2" key="1">
    <citation type="submission" date="2020-08" db="EMBL/GenBank/DDBJ databases">
        <authorList>
            <person name="Koutsovoulos G."/>
            <person name="Danchin GJ E."/>
        </authorList>
    </citation>
    <scope>NUCLEOTIDE SEQUENCE [LARGE SCALE GENOMIC DNA]</scope>
</reference>
<dbReference type="Proteomes" id="UP000580250">
    <property type="component" value="Unassembled WGS sequence"/>
</dbReference>
<dbReference type="EMBL" id="CAJEWN010000269">
    <property type="protein sequence ID" value="CAD2176167.1"/>
    <property type="molecule type" value="Genomic_DNA"/>
</dbReference>
<protein>
    <submittedName>
        <fullName evidence="1">Uncharacterized protein</fullName>
    </submittedName>
</protein>
<evidence type="ECO:0000313" key="1">
    <source>
        <dbReference type="EMBL" id="CAD2176167.1"/>
    </source>
</evidence>
<name>A0A6V7VMK2_MELEN</name>
<sequence length="85" mass="9953">MPVVTSRHCVARLREETRRKLRSDGTLADVSWILSHYQDRVTTQNRANLCRDYCQLLNRYFISWEGLETSTKPCLSNSLDLRNGH</sequence>
<organism evidence="1 2">
    <name type="scientific">Meloidogyne enterolobii</name>
    <name type="common">Root-knot nematode worm</name>
    <name type="synonym">Meloidogyne mayaguensis</name>
    <dbReference type="NCBI Taxonomy" id="390850"/>
    <lineage>
        <taxon>Eukaryota</taxon>
        <taxon>Metazoa</taxon>
        <taxon>Ecdysozoa</taxon>
        <taxon>Nematoda</taxon>
        <taxon>Chromadorea</taxon>
        <taxon>Rhabditida</taxon>
        <taxon>Tylenchina</taxon>
        <taxon>Tylenchomorpha</taxon>
        <taxon>Tylenchoidea</taxon>
        <taxon>Meloidogynidae</taxon>
        <taxon>Meloidogyninae</taxon>
        <taxon>Meloidogyne</taxon>
    </lineage>
</organism>